<proteinExistence type="predicted"/>
<evidence type="ECO:0000313" key="2">
    <source>
        <dbReference type="EMBL" id="ODP38805.1"/>
    </source>
</evidence>
<dbReference type="OrthoDB" id="7580616at2"/>
<dbReference type="AlphaFoldDB" id="A0A1E3M0B7"/>
<comment type="caution">
    <text evidence="2">The sequence shown here is derived from an EMBL/GenBank/DDBJ whole genome shotgun (WGS) entry which is preliminary data.</text>
</comment>
<keyword evidence="3" id="KW-1185">Reference proteome</keyword>
<accession>A0A1E3M0B7</accession>
<evidence type="ECO:0000313" key="3">
    <source>
        <dbReference type="Proteomes" id="UP000094487"/>
    </source>
</evidence>
<dbReference type="EMBL" id="MDDS01000012">
    <property type="protein sequence ID" value="ODP38805.1"/>
    <property type="molecule type" value="Genomic_DNA"/>
</dbReference>
<protein>
    <submittedName>
        <fullName evidence="2">Uncharacterized protein</fullName>
    </submittedName>
</protein>
<dbReference type="Proteomes" id="UP000094487">
    <property type="component" value="Unassembled WGS sequence"/>
</dbReference>
<dbReference type="RefSeq" id="WP_069319545.1">
    <property type="nucleotide sequence ID" value="NZ_MDDS01000012.1"/>
</dbReference>
<sequence length="82" mass="9279">MVATVRRQQPPITIRSSKAVELLRLLSTSGRSQAEIIEEALEHMADRRRSLAAALRPSEPVHFDWEPPRASMSSRDEAILEE</sequence>
<reference evidence="2 3" key="1">
    <citation type="submission" date="2016-08" db="EMBL/GenBank/DDBJ databases">
        <title>Draft genome of the agarase producing Sphingomonas sp. MCT13.</title>
        <authorList>
            <person name="D'Andrea M.M."/>
            <person name="Rossolini G.M."/>
            <person name="Thaller M.C."/>
        </authorList>
    </citation>
    <scope>NUCLEOTIDE SEQUENCE [LARGE SCALE GENOMIC DNA]</scope>
    <source>
        <strain evidence="2 3">MCT13</strain>
    </source>
</reference>
<gene>
    <name evidence="2" type="ORF">BFL28_13520</name>
</gene>
<evidence type="ECO:0000256" key="1">
    <source>
        <dbReference type="SAM" id="MobiDB-lite"/>
    </source>
</evidence>
<feature type="region of interest" description="Disordered" evidence="1">
    <location>
        <begin position="62"/>
        <end position="82"/>
    </location>
</feature>
<organism evidence="2 3">
    <name type="scientific">Sphingomonas turrisvirgatae</name>
    <dbReference type="NCBI Taxonomy" id="1888892"/>
    <lineage>
        <taxon>Bacteria</taxon>
        <taxon>Pseudomonadati</taxon>
        <taxon>Pseudomonadota</taxon>
        <taxon>Alphaproteobacteria</taxon>
        <taxon>Sphingomonadales</taxon>
        <taxon>Sphingomonadaceae</taxon>
        <taxon>Sphingomonas</taxon>
    </lineage>
</organism>
<name>A0A1E3M0B7_9SPHN</name>
<dbReference type="STRING" id="1888892.BFL28_13520"/>